<feature type="repeat" description="ANK" evidence="3">
    <location>
        <begin position="603"/>
        <end position="635"/>
    </location>
</feature>
<dbReference type="SUPFAM" id="SSF48403">
    <property type="entry name" value="Ankyrin repeat"/>
    <property type="match status" value="1"/>
</dbReference>
<keyword evidence="1" id="KW-0677">Repeat</keyword>
<reference evidence="5" key="1">
    <citation type="submission" date="2023-06" db="EMBL/GenBank/DDBJ databases">
        <title>Genome-scale phylogeny and comparative genomics of the fungal order Sordariales.</title>
        <authorList>
            <consortium name="Lawrence Berkeley National Laboratory"/>
            <person name="Hensen N."/>
            <person name="Bonometti L."/>
            <person name="Westerberg I."/>
            <person name="Brannstrom I.O."/>
            <person name="Guillou S."/>
            <person name="Cros-Aarteil S."/>
            <person name="Calhoun S."/>
            <person name="Haridas S."/>
            <person name="Kuo A."/>
            <person name="Mondo S."/>
            <person name="Pangilinan J."/>
            <person name="Riley R."/>
            <person name="Labutti K."/>
            <person name="Andreopoulos B."/>
            <person name="Lipzen A."/>
            <person name="Chen C."/>
            <person name="Yanf M."/>
            <person name="Daum C."/>
            <person name="Ng V."/>
            <person name="Clum A."/>
            <person name="Steindorff A."/>
            <person name="Ohm R."/>
            <person name="Martin F."/>
            <person name="Silar P."/>
            <person name="Natvig D."/>
            <person name="Lalanne C."/>
            <person name="Gautier V."/>
            <person name="Ament-Velasquez S.L."/>
            <person name="Kruys A."/>
            <person name="Hutchinson M.I."/>
            <person name="Powell A.J."/>
            <person name="Barry K."/>
            <person name="Miller A.N."/>
            <person name="Grigoriev I.V."/>
            <person name="Debuchy R."/>
            <person name="Gladieux P."/>
            <person name="Thoren M.H."/>
            <person name="Johannesson H."/>
        </authorList>
    </citation>
    <scope>NUCLEOTIDE SEQUENCE</scope>
    <source>
        <strain evidence="5">SMH2532-1</strain>
    </source>
</reference>
<dbReference type="AlphaFoldDB" id="A0AA39Y7I4"/>
<feature type="region of interest" description="Disordered" evidence="4">
    <location>
        <begin position="108"/>
        <end position="138"/>
    </location>
</feature>
<dbReference type="Gene3D" id="1.25.40.20">
    <property type="entry name" value="Ankyrin repeat-containing domain"/>
    <property type="match status" value="2"/>
</dbReference>
<feature type="compositionally biased region" description="Low complexity" evidence="4">
    <location>
        <begin position="498"/>
        <end position="512"/>
    </location>
</feature>
<dbReference type="Pfam" id="PF13857">
    <property type="entry name" value="Ank_5"/>
    <property type="match status" value="1"/>
</dbReference>
<organism evidence="5 6">
    <name type="scientific">Cercophora newfieldiana</name>
    <dbReference type="NCBI Taxonomy" id="92897"/>
    <lineage>
        <taxon>Eukaryota</taxon>
        <taxon>Fungi</taxon>
        <taxon>Dikarya</taxon>
        <taxon>Ascomycota</taxon>
        <taxon>Pezizomycotina</taxon>
        <taxon>Sordariomycetes</taxon>
        <taxon>Sordariomycetidae</taxon>
        <taxon>Sordariales</taxon>
        <taxon>Lasiosphaeriaceae</taxon>
        <taxon>Cercophora</taxon>
    </lineage>
</organism>
<evidence type="ECO:0000256" key="3">
    <source>
        <dbReference type="PROSITE-ProRule" id="PRU00023"/>
    </source>
</evidence>
<gene>
    <name evidence="5" type="ORF">B0T16DRAFT_391190</name>
</gene>
<dbReference type="PANTHER" id="PTHR24180">
    <property type="entry name" value="CYCLIN-DEPENDENT KINASE INHIBITOR 2C-RELATED"/>
    <property type="match status" value="1"/>
</dbReference>
<evidence type="ECO:0000313" key="5">
    <source>
        <dbReference type="EMBL" id="KAK0646825.1"/>
    </source>
</evidence>
<evidence type="ECO:0000256" key="4">
    <source>
        <dbReference type="SAM" id="MobiDB-lite"/>
    </source>
</evidence>
<feature type="region of interest" description="Disordered" evidence="4">
    <location>
        <begin position="498"/>
        <end position="520"/>
    </location>
</feature>
<proteinExistence type="predicted"/>
<protein>
    <recommendedName>
        <fullName evidence="7">Ankyrin</fullName>
    </recommendedName>
</protein>
<comment type="caution">
    <text evidence="5">The sequence shown here is derived from an EMBL/GenBank/DDBJ whole genome shotgun (WGS) entry which is preliminary data.</text>
</comment>
<feature type="compositionally biased region" description="Polar residues" evidence="4">
    <location>
        <begin position="156"/>
        <end position="179"/>
    </location>
</feature>
<keyword evidence="6" id="KW-1185">Reference proteome</keyword>
<dbReference type="InterPro" id="IPR051637">
    <property type="entry name" value="Ank_repeat_dom-contain_49"/>
</dbReference>
<dbReference type="InterPro" id="IPR036770">
    <property type="entry name" value="Ankyrin_rpt-contain_sf"/>
</dbReference>
<evidence type="ECO:0000256" key="1">
    <source>
        <dbReference type="ARBA" id="ARBA00022737"/>
    </source>
</evidence>
<dbReference type="EMBL" id="JAULSV010000004">
    <property type="protein sequence ID" value="KAK0646825.1"/>
    <property type="molecule type" value="Genomic_DNA"/>
</dbReference>
<evidence type="ECO:0000313" key="6">
    <source>
        <dbReference type="Proteomes" id="UP001174936"/>
    </source>
</evidence>
<keyword evidence="2 3" id="KW-0040">ANK repeat</keyword>
<feature type="compositionally biased region" description="Polar residues" evidence="4">
    <location>
        <begin position="114"/>
        <end position="123"/>
    </location>
</feature>
<name>A0AA39Y7I4_9PEZI</name>
<sequence length="761" mass="85045">MEGVISSPSPPAGKNPRRGRREKPWPAAKQRKLLRLYVCTQSERLPLKRILERLKDDGFDPRQRNTHKHLRSLLPDRRIDDWRPRDMATMMIRVRFLRSVKAERRMRTRRARNQLYNRSQHPLSPSFMGHDAFGGLLPQAQPQPALLTELSGALPVTQSDSPETSTPPGASAGSTTTPESSPRDKSPCRSSKSSPSIKSAFKRRSWASVLSSISSGISSLARSSSSASSKGLNLNDSGANMALSKLSREDFLATLDDKPKKTTKGAQATSFFRKYSTYVPTNEELNTAVVNMCCSAAFIGTDDAAGCVHERLSRAINAQRSEGAAFRDFWVTEHEVNSVDKFGNTLLHVAARWGARVSLLLLILRHTYDVQAVNHRGETFLHVYDPPSHPRLRPVSFLNLVRCLRARGFDFCQRDVDKQIFLHRLVAKKEFPVEALHCVFREVGHGTARFLVANKAADGDRLYHRVCRNLESQSNKLHRIFGDEAEFIRRYLPEFTDSDASSKASSTRDTSTPDSGRMSWMHGCPHCESHRFQATTATATDDDSDSSAQNVKRTPLMDLLHRIGSGRDDSDKDMEGRIEKLLIAGAKGANQARDADLNARDTEGNTALHYAAEFGLVPAVKFLCSHKAPINVFNNCGNTPLQLVKYAIQRTDVRSDIHMEARYLRCAVILLEKGAFDQSKFVSERSMIFPYDVFDGSERYIGNLVKQGVANQCKGLHLLASSTSHHHLPAICQHDDSHSHEGRKSPPEDQMSLKFETSAIF</sequence>
<dbReference type="InterPro" id="IPR002110">
    <property type="entry name" value="Ankyrin_rpt"/>
</dbReference>
<dbReference type="PROSITE" id="PS50297">
    <property type="entry name" value="ANK_REP_REGION"/>
    <property type="match status" value="1"/>
</dbReference>
<accession>A0AA39Y7I4</accession>
<dbReference type="PROSITE" id="PS50088">
    <property type="entry name" value="ANK_REPEAT"/>
    <property type="match status" value="1"/>
</dbReference>
<evidence type="ECO:0008006" key="7">
    <source>
        <dbReference type="Google" id="ProtNLM"/>
    </source>
</evidence>
<feature type="region of interest" description="Disordered" evidence="4">
    <location>
        <begin position="155"/>
        <end position="196"/>
    </location>
</feature>
<evidence type="ECO:0000256" key="2">
    <source>
        <dbReference type="ARBA" id="ARBA00023043"/>
    </source>
</evidence>
<dbReference type="Proteomes" id="UP001174936">
    <property type="component" value="Unassembled WGS sequence"/>
</dbReference>
<dbReference type="PANTHER" id="PTHR24180:SF45">
    <property type="entry name" value="POLY [ADP-RIBOSE] POLYMERASE TANKYRASE"/>
    <property type="match status" value="1"/>
</dbReference>
<dbReference type="SMART" id="SM00248">
    <property type="entry name" value="ANK"/>
    <property type="match status" value="3"/>
</dbReference>
<feature type="region of interest" description="Disordered" evidence="4">
    <location>
        <begin position="1"/>
        <end position="26"/>
    </location>
</feature>